<proteinExistence type="predicted"/>
<organism evidence="1 2">
    <name type="scientific">Amycolatopsis mongoliensis</name>
    <dbReference type="NCBI Taxonomy" id="715475"/>
    <lineage>
        <taxon>Bacteria</taxon>
        <taxon>Bacillati</taxon>
        <taxon>Actinomycetota</taxon>
        <taxon>Actinomycetes</taxon>
        <taxon>Pseudonocardiales</taxon>
        <taxon>Pseudonocardiaceae</taxon>
        <taxon>Amycolatopsis</taxon>
    </lineage>
</organism>
<dbReference type="EMBL" id="CP127295">
    <property type="protein sequence ID" value="WIX98172.1"/>
    <property type="molecule type" value="Genomic_DNA"/>
</dbReference>
<accession>A0A9Y2NG04</accession>
<keyword evidence="2" id="KW-1185">Reference proteome</keyword>
<evidence type="ECO:0000313" key="1">
    <source>
        <dbReference type="EMBL" id="WIX98172.1"/>
    </source>
</evidence>
<dbReference type="Proteomes" id="UP001239397">
    <property type="component" value="Chromosome"/>
</dbReference>
<reference evidence="1 2" key="1">
    <citation type="submission" date="2023-06" db="EMBL/GenBank/DDBJ databases">
        <authorList>
            <person name="Oyuntsetseg B."/>
            <person name="Kim S.B."/>
        </authorList>
    </citation>
    <scope>NUCLEOTIDE SEQUENCE [LARGE SCALE GENOMIC DNA]</scope>
    <source>
        <strain evidence="1 2">4-36</strain>
    </source>
</reference>
<protein>
    <submittedName>
        <fullName evidence="1">Uncharacterized protein</fullName>
    </submittedName>
</protein>
<gene>
    <name evidence="1" type="ORF">QRX60_29350</name>
</gene>
<name>A0A9Y2NG04_9PSEU</name>
<dbReference type="KEGG" id="amog:QRX60_29350"/>
<evidence type="ECO:0000313" key="2">
    <source>
        <dbReference type="Proteomes" id="UP001239397"/>
    </source>
</evidence>
<dbReference type="AlphaFoldDB" id="A0A9Y2NG04"/>
<sequence>MDAGTLNRREHAILRAVAAGRAELLISCAPDLLIDGGWCDHTAVTRLVSEGWIRPARPAVAGERVPARLTEGAAEALGIPRRQSA</sequence>
<dbReference type="RefSeq" id="WP_285994657.1">
    <property type="nucleotide sequence ID" value="NZ_CP127295.1"/>
</dbReference>